<name>A0AAF0B3N5_9CAUD</name>
<dbReference type="Pfam" id="PF05840">
    <property type="entry name" value="Phage_GPA"/>
    <property type="match status" value="1"/>
</dbReference>
<dbReference type="GO" id="GO:0016787">
    <property type="term" value="F:hydrolase activity"/>
    <property type="evidence" value="ECO:0007669"/>
    <property type="project" value="UniProtKB-KW"/>
</dbReference>
<evidence type="ECO:0000256" key="1">
    <source>
        <dbReference type="ARBA" id="ARBA00022705"/>
    </source>
</evidence>
<keyword evidence="7" id="KW-1185">Reference proteome</keyword>
<accession>A0AAF0B3N5</accession>
<keyword evidence="4" id="KW-0378">Hydrolase</keyword>
<proteinExistence type="predicted"/>
<keyword evidence="3" id="KW-0255">Endonuclease</keyword>
<keyword evidence="1" id="KW-0235">DNA replication</keyword>
<dbReference type="GO" id="GO:0006260">
    <property type="term" value="P:DNA replication"/>
    <property type="evidence" value="ECO:0007669"/>
    <property type="project" value="UniProtKB-KW"/>
</dbReference>
<evidence type="ECO:0000256" key="3">
    <source>
        <dbReference type="ARBA" id="ARBA00022759"/>
    </source>
</evidence>
<feature type="domain" description="Replication gene A protein-like" evidence="5">
    <location>
        <begin position="245"/>
        <end position="559"/>
    </location>
</feature>
<dbReference type="Proteomes" id="UP001211639">
    <property type="component" value="Segment"/>
</dbReference>
<protein>
    <submittedName>
        <fullName evidence="6">Rep</fullName>
    </submittedName>
</protein>
<gene>
    <name evidence="6" type="ORF">FP3_000009</name>
</gene>
<evidence type="ECO:0000256" key="4">
    <source>
        <dbReference type="ARBA" id="ARBA00022801"/>
    </source>
</evidence>
<dbReference type="GO" id="GO:0004519">
    <property type="term" value="F:endonuclease activity"/>
    <property type="evidence" value="ECO:0007669"/>
    <property type="project" value="UniProtKB-KW"/>
</dbReference>
<dbReference type="EMBL" id="OQ025560">
    <property type="protein sequence ID" value="WBY65440.1"/>
    <property type="molecule type" value="Genomic_DNA"/>
</dbReference>
<sequence length="798" mass="92176">MNNFNNTKSVGASNRAPACAFVWNYEENARAVDERRHNRFLEQKAHYDLVNKEKVITPPDSACTDLQLELFNTTPEGYELVERLIANLPRQRQREYFRKLYLKTYRSVKDDGSIAYRLGNIQRRTANLFIREVLEERLKKAFNSYHINVSFLLAFSKNLPKWRADLESEIAQSLTKIEQQITISQEIIDRINEDYYTQDDLIAPDRNTSAAQIDANFEQYTKNQIKKAKLPFYLINADKLKEIARTLATAFEQELMSFIEDLASRVEEIGAQGVKDEFLKLYQKCGEICANIGFPAPSWEMKKSRLTGEKIDIALQKITCERYWFRTMSRVQKRMTEHVAIACGEVRKQASCYISYGSFNNWKTQIKTNLDYLKSMILTNIDDPEEQIELFGMFLKSSSNPDNRRNEMMCRLRGLEEWAEREEHEALFLTLTAPSSFHATHSSGDLNKKWSGVNPRDTQKYLNKVWAQYRALLAKRGIKFYGMRVTEPHHDGTPHWHLLVYVKAEDKAEVIRLFKKKALEQDGNERGALKHRCRIEECDKEKGSATAYIAKYISKNINGFALDGETSDENPNLSLKENAHRVRAWASLWGIRQFQFYGGASISVWRELRRLVTGQAEDEIIEKARAVADVSCFASYLEIQGGAMAMRKDQPIKLSYIETEPNNYGETRQKIEGVENKISFRKVLTRLKKWAITKAPVSRSETQESAARAPWTCVSNCNRSIVEQKIKNAVAPICLPLHARQIEHLLNGKPLLLNERNKIQVVNNEIVITDPLKERVERESAGKSHLDRLREIPVFLTN</sequence>
<evidence type="ECO:0000313" key="6">
    <source>
        <dbReference type="EMBL" id="WBY65440.1"/>
    </source>
</evidence>
<organism evidence="6 7">
    <name type="scientific">Pasteurella phage vB_PmuM_CFP3</name>
    <dbReference type="NCBI Taxonomy" id="3017169"/>
    <lineage>
        <taxon>Viruses</taxon>
        <taxon>Duplodnaviria</taxon>
        <taxon>Heunggongvirae</taxon>
        <taxon>Uroviricota</taxon>
        <taxon>Caudoviricetes</taxon>
        <taxon>Peduoviridae</taxon>
        <taxon>Irtavirus</taxon>
        <taxon>Irtavirus CFP3</taxon>
    </lineage>
</organism>
<evidence type="ECO:0000313" key="7">
    <source>
        <dbReference type="Proteomes" id="UP001211639"/>
    </source>
</evidence>
<dbReference type="InterPro" id="IPR008766">
    <property type="entry name" value="Replication_gene_A-like"/>
</dbReference>
<evidence type="ECO:0000256" key="2">
    <source>
        <dbReference type="ARBA" id="ARBA00022722"/>
    </source>
</evidence>
<keyword evidence="2" id="KW-0540">Nuclease</keyword>
<reference evidence="6" key="1">
    <citation type="submission" date="2022-12" db="EMBL/GenBank/DDBJ databases">
        <title>Complete genomic sequence of Pasteurella multocida phage vB_PmuM_CFP3.</title>
        <authorList>
            <person name="Cheng L."/>
            <person name="Chen H."/>
            <person name="Jiang N."/>
            <person name="Fu Q."/>
            <person name="Liu R."/>
            <person name="Huang Y."/>
            <person name="Fu G."/>
        </authorList>
    </citation>
    <scope>NUCLEOTIDE SEQUENCE</scope>
</reference>
<evidence type="ECO:0000259" key="5">
    <source>
        <dbReference type="Pfam" id="PF05840"/>
    </source>
</evidence>